<evidence type="ECO:0000256" key="1">
    <source>
        <dbReference type="ARBA" id="ARBA00004370"/>
    </source>
</evidence>
<name>A0A4D6WPY4_9FLOR</name>
<geneLocation type="plastid" evidence="8"/>
<keyword evidence="4" id="KW-0375">Hydrogen ion transport</keyword>
<dbReference type="PROSITE" id="PS00389">
    <property type="entry name" value="ATPASE_DELTA"/>
    <property type="match status" value="1"/>
</dbReference>
<keyword evidence="8" id="KW-0934">Plastid</keyword>
<protein>
    <submittedName>
        <fullName evidence="8">ATP synthase CF1 subunit delta</fullName>
    </submittedName>
</protein>
<accession>A0A4D6WPY4</accession>
<dbReference type="Gene3D" id="1.10.520.20">
    <property type="entry name" value="N-terminal domain of the delta subunit of the F1F0-ATP synthase"/>
    <property type="match status" value="1"/>
</dbReference>
<comment type="similarity">
    <text evidence="2">Belongs to the ATPase delta chain family.</text>
</comment>
<keyword evidence="6" id="KW-0472">Membrane</keyword>
<dbReference type="EMBL" id="MK814619">
    <property type="protein sequence ID" value="QCI05232.1"/>
    <property type="molecule type" value="Genomic_DNA"/>
</dbReference>
<dbReference type="InterPro" id="IPR020781">
    <property type="entry name" value="ATPase_OSCP/d_CS"/>
</dbReference>
<reference evidence="8" key="2">
    <citation type="submission" date="2019-04" db="EMBL/GenBank/DDBJ databases">
        <authorList>
            <person name="Pasella M."/>
        </authorList>
    </citation>
    <scope>NUCLEOTIDE SEQUENCE</scope>
    <source>
        <strain evidence="8">HV6547_3</strain>
    </source>
</reference>
<dbReference type="Pfam" id="PF00213">
    <property type="entry name" value="OSCP"/>
    <property type="match status" value="1"/>
</dbReference>
<evidence type="ECO:0000256" key="3">
    <source>
        <dbReference type="ARBA" id="ARBA00022448"/>
    </source>
</evidence>
<gene>
    <name evidence="8" type="primary">atpD</name>
</gene>
<dbReference type="AlphaFoldDB" id="A0A4D6WPY4"/>
<dbReference type="InterPro" id="IPR026015">
    <property type="entry name" value="ATP_synth_OSCP/delta_N_sf"/>
</dbReference>
<dbReference type="GO" id="GO:0046933">
    <property type="term" value="F:proton-transporting ATP synthase activity, rotational mechanism"/>
    <property type="evidence" value="ECO:0007669"/>
    <property type="project" value="InterPro"/>
</dbReference>
<reference evidence="8" key="1">
    <citation type="journal article" date="2019" name="Mol. Phylogenet. Evol.">
        <title>Morphological evolution and classification of the red algal order Ceramiales inferred using plastid phylogenomics.</title>
        <authorList>
            <person name="Diaz-Tapia P."/>
            <person name="Pasella M.M."/>
            <person name="Verbruggen H."/>
            <person name="Maggs C.A."/>
        </authorList>
    </citation>
    <scope>NUCLEOTIDE SEQUENCE</scope>
    <source>
        <strain evidence="8">HV6547_3</strain>
    </source>
</reference>
<dbReference type="PANTHER" id="PTHR11910">
    <property type="entry name" value="ATP SYNTHASE DELTA CHAIN"/>
    <property type="match status" value="1"/>
</dbReference>
<evidence type="ECO:0000256" key="5">
    <source>
        <dbReference type="ARBA" id="ARBA00023065"/>
    </source>
</evidence>
<evidence type="ECO:0000256" key="6">
    <source>
        <dbReference type="ARBA" id="ARBA00023136"/>
    </source>
</evidence>
<dbReference type="PRINTS" id="PR00125">
    <property type="entry name" value="ATPASEDELTA"/>
</dbReference>
<keyword evidence="7" id="KW-0066">ATP synthesis</keyword>
<dbReference type="HAMAP" id="MF_01416">
    <property type="entry name" value="ATP_synth_delta_bact"/>
    <property type="match status" value="1"/>
</dbReference>
<evidence type="ECO:0000256" key="7">
    <source>
        <dbReference type="ARBA" id="ARBA00023310"/>
    </source>
</evidence>
<organism evidence="8">
    <name type="scientific">Centroceras clavulatum</name>
    <dbReference type="NCBI Taxonomy" id="159503"/>
    <lineage>
        <taxon>Eukaryota</taxon>
        <taxon>Rhodophyta</taxon>
        <taxon>Florideophyceae</taxon>
        <taxon>Rhodymeniophycidae</taxon>
        <taxon>Ceramiales</taxon>
        <taxon>Ceramiaceae</taxon>
        <taxon>Centroceras</taxon>
    </lineage>
</organism>
<keyword evidence="5" id="KW-0406">Ion transport</keyword>
<proteinExistence type="inferred from homology"/>
<keyword evidence="3" id="KW-0813">Transport</keyword>
<dbReference type="GO" id="GO:0016020">
    <property type="term" value="C:membrane"/>
    <property type="evidence" value="ECO:0007669"/>
    <property type="project" value="UniProtKB-SubCell"/>
</dbReference>
<dbReference type="InterPro" id="IPR000711">
    <property type="entry name" value="ATPase_OSCP/dsu"/>
</dbReference>
<dbReference type="SUPFAM" id="SSF47928">
    <property type="entry name" value="N-terminal domain of the delta subunit of the F1F0-ATP synthase"/>
    <property type="match status" value="1"/>
</dbReference>
<comment type="subcellular location">
    <subcellularLocation>
        <location evidence="1">Membrane</location>
    </subcellularLocation>
</comment>
<sequence length="183" mass="20736">MSQSSLYKVANPYAEALLELSQLNNIIEQTSKDLSFISQVISESFELKSCLSNPLIDINLKKRILDQVFSGQLNEFVLNFLFVLVDRRRISLLQVIIDKYLNLVYEAEEIIVAEVFTATILTELQQNNLIQKIKLMTKGKKIKLMTNIDSSLIGGFIIKIGSKVIDTSLSGKLKQIAFYLETN</sequence>
<evidence type="ECO:0000256" key="4">
    <source>
        <dbReference type="ARBA" id="ARBA00022781"/>
    </source>
</evidence>
<dbReference type="NCBIfam" id="TIGR01145">
    <property type="entry name" value="ATP_synt_delta"/>
    <property type="match status" value="1"/>
</dbReference>
<evidence type="ECO:0000256" key="2">
    <source>
        <dbReference type="ARBA" id="ARBA00007046"/>
    </source>
</evidence>
<evidence type="ECO:0000313" key="8">
    <source>
        <dbReference type="EMBL" id="QCI05232.1"/>
    </source>
</evidence>